<dbReference type="InParanoid" id="A0A7N2KY82"/>
<dbReference type="InterPro" id="IPR004839">
    <property type="entry name" value="Aminotransferase_I/II_large"/>
</dbReference>
<dbReference type="Gene3D" id="3.90.1150.10">
    <property type="entry name" value="Aspartate Aminotransferase, domain 1"/>
    <property type="match status" value="1"/>
</dbReference>
<dbReference type="PANTHER" id="PTHR45744">
    <property type="entry name" value="TYROSINE AMINOTRANSFERASE"/>
    <property type="match status" value="1"/>
</dbReference>
<reference evidence="2" key="2">
    <citation type="submission" date="2021-01" db="UniProtKB">
        <authorList>
            <consortium name="EnsemblPlants"/>
        </authorList>
    </citation>
    <scope>IDENTIFICATION</scope>
</reference>
<keyword evidence="3" id="KW-1185">Reference proteome</keyword>
<dbReference type="GO" id="GO:0006572">
    <property type="term" value="P:L-tyrosine catabolic process"/>
    <property type="evidence" value="ECO:0007669"/>
    <property type="project" value="TreeGrafter"/>
</dbReference>
<feature type="domain" description="Aminotransferase class I/classII large" evidence="1">
    <location>
        <begin position="6"/>
        <end position="115"/>
    </location>
</feature>
<evidence type="ECO:0000313" key="2">
    <source>
        <dbReference type="EnsemblPlants" id="QL02p059695:mrna"/>
    </source>
</evidence>
<dbReference type="AlphaFoldDB" id="A0A7N2KY82"/>
<sequence length="155" mass="17664">MIIEGAVAQILENTKYVFFSKIINIIREAANICYDRIKEIPCLTCPHKPAGTMSVMANLNLSLLEDISDDMDFCFKLAKEESVIVLSGCVVGMKNWIRITFAIEPASLEEGLNRIKAFYHRHSRGNNYKFFILVMEVLLLFKLFKHLCSLSEISP</sequence>
<dbReference type="GO" id="GO:0030170">
    <property type="term" value="F:pyridoxal phosphate binding"/>
    <property type="evidence" value="ECO:0007669"/>
    <property type="project" value="InterPro"/>
</dbReference>
<dbReference type="InterPro" id="IPR015422">
    <property type="entry name" value="PyrdxlP-dep_Trfase_small"/>
</dbReference>
<dbReference type="SUPFAM" id="SSF53383">
    <property type="entry name" value="PLP-dependent transferases"/>
    <property type="match status" value="1"/>
</dbReference>
<reference evidence="3" key="1">
    <citation type="journal article" date="2016" name="G3 (Bethesda)">
        <title>First Draft Assembly and Annotation of the Genome of a California Endemic Oak Quercus lobata Nee (Fagaceae).</title>
        <authorList>
            <person name="Sork V.L."/>
            <person name="Fitz-Gibbon S.T."/>
            <person name="Puiu D."/>
            <person name="Crepeau M."/>
            <person name="Gugger P.F."/>
            <person name="Sherman R."/>
            <person name="Stevens K."/>
            <person name="Langley C.H."/>
            <person name="Pellegrini M."/>
            <person name="Salzberg S.L."/>
        </authorList>
    </citation>
    <scope>NUCLEOTIDE SEQUENCE [LARGE SCALE GENOMIC DNA]</scope>
    <source>
        <strain evidence="3">cv. SW786</strain>
    </source>
</reference>
<dbReference type="Gramene" id="QL02p059695:mrna">
    <property type="protein sequence ID" value="QL02p059695:mrna"/>
    <property type="gene ID" value="QL02p059695"/>
</dbReference>
<evidence type="ECO:0000259" key="1">
    <source>
        <dbReference type="Pfam" id="PF00155"/>
    </source>
</evidence>
<protein>
    <recommendedName>
        <fullName evidence="1">Aminotransferase class I/classII large domain-containing protein</fullName>
    </recommendedName>
</protein>
<dbReference type="EnsemblPlants" id="QL02p059695:mrna">
    <property type="protein sequence ID" value="QL02p059695:mrna"/>
    <property type="gene ID" value="QL02p059695"/>
</dbReference>
<dbReference type="OMA" id="ANICYDR"/>
<evidence type="ECO:0000313" key="3">
    <source>
        <dbReference type="Proteomes" id="UP000594261"/>
    </source>
</evidence>
<dbReference type="InterPro" id="IPR015424">
    <property type="entry name" value="PyrdxlP-dep_Trfase"/>
</dbReference>
<dbReference type="FunFam" id="3.90.1150.10:FF:000040">
    <property type="entry name" value="Tyrosine aminotransferase"/>
    <property type="match status" value="1"/>
</dbReference>
<dbReference type="GO" id="GO:0004838">
    <property type="term" value="F:L-tyrosine-2-oxoglutarate transaminase activity"/>
    <property type="evidence" value="ECO:0007669"/>
    <property type="project" value="TreeGrafter"/>
</dbReference>
<dbReference type="Proteomes" id="UP000594261">
    <property type="component" value="Chromosome 2"/>
</dbReference>
<accession>A0A7N2KY82</accession>
<dbReference type="PANTHER" id="PTHR45744:SF36">
    <property type="entry name" value="AMINOTRANSFERASE CLASS I_CLASSII DOMAIN-CONTAINING PROTEIN"/>
    <property type="match status" value="1"/>
</dbReference>
<organism evidence="2 3">
    <name type="scientific">Quercus lobata</name>
    <name type="common">Valley oak</name>
    <dbReference type="NCBI Taxonomy" id="97700"/>
    <lineage>
        <taxon>Eukaryota</taxon>
        <taxon>Viridiplantae</taxon>
        <taxon>Streptophyta</taxon>
        <taxon>Embryophyta</taxon>
        <taxon>Tracheophyta</taxon>
        <taxon>Spermatophyta</taxon>
        <taxon>Magnoliopsida</taxon>
        <taxon>eudicotyledons</taxon>
        <taxon>Gunneridae</taxon>
        <taxon>Pentapetalae</taxon>
        <taxon>rosids</taxon>
        <taxon>fabids</taxon>
        <taxon>Fagales</taxon>
        <taxon>Fagaceae</taxon>
        <taxon>Quercus</taxon>
    </lineage>
</organism>
<name>A0A7N2KY82_QUELO</name>
<dbReference type="Pfam" id="PF00155">
    <property type="entry name" value="Aminotran_1_2"/>
    <property type="match status" value="1"/>
</dbReference>
<proteinExistence type="predicted"/>